<protein>
    <submittedName>
        <fullName evidence="1">Uncharacterized protein</fullName>
    </submittedName>
</protein>
<reference evidence="1" key="1">
    <citation type="journal article" date="2014" name="Int. J. Syst. Evol. Microbiol.">
        <title>Complete genome sequence of Corynebacterium casei LMG S-19264T (=DSM 44701T), isolated from a smear-ripened cheese.</title>
        <authorList>
            <consortium name="US DOE Joint Genome Institute (JGI-PGF)"/>
            <person name="Walter F."/>
            <person name="Albersmeier A."/>
            <person name="Kalinowski J."/>
            <person name="Ruckert C."/>
        </authorList>
    </citation>
    <scope>NUCLEOTIDE SEQUENCE</scope>
    <source>
        <strain evidence="1">JCM 4477</strain>
    </source>
</reference>
<organism evidence="1 2">
    <name type="scientific">Streptomyces fumanus</name>
    <dbReference type="NCBI Taxonomy" id="67302"/>
    <lineage>
        <taxon>Bacteria</taxon>
        <taxon>Bacillati</taxon>
        <taxon>Actinomycetota</taxon>
        <taxon>Actinomycetes</taxon>
        <taxon>Kitasatosporales</taxon>
        <taxon>Streptomycetaceae</taxon>
        <taxon>Streptomyces</taxon>
    </lineage>
</organism>
<dbReference type="EMBL" id="BNBI01000025">
    <property type="protein sequence ID" value="GHF34775.1"/>
    <property type="molecule type" value="Genomic_DNA"/>
</dbReference>
<keyword evidence="2" id="KW-1185">Reference proteome</keyword>
<evidence type="ECO:0000313" key="1">
    <source>
        <dbReference type="EMBL" id="GHF34775.1"/>
    </source>
</evidence>
<reference evidence="1" key="2">
    <citation type="submission" date="2020-09" db="EMBL/GenBank/DDBJ databases">
        <authorList>
            <person name="Sun Q."/>
            <person name="Ohkuma M."/>
        </authorList>
    </citation>
    <scope>NUCLEOTIDE SEQUENCE</scope>
    <source>
        <strain evidence="1">JCM 4477</strain>
    </source>
</reference>
<proteinExistence type="predicted"/>
<accession>A0A919B1G0</accession>
<name>A0A919B1G0_9ACTN</name>
<dbReference type="AlphaFoldDB" id="A0A919B1G0"/>
<sequence length="74" mass="8357">MPQVPSISEVRQARRSAHWAERQARQVQARGDAGLADAWWDRARAICKANPELWNDLARTLENWTGRHDGGHGA</sequence>
<dbReference type="RefSeq" id="WP_229910695.1">
    <property type="nucleotide sequence ID" value="NZ_BNBI01000025.1"/>
</dbReference>
<comment type="caution">
    <text evidence="1">The sequence shown here is derived from an EMBL/GenBank/DDBJ whole genome shotgun (WGS) entry which is preliminary data.</text>
</comment>
<dbReference type="Proteomes" id="UP000630718">
    <property type="component" value="Unassembled WGS sequence"/>
</dbReference>
<evidence type="ECO:0000313" key="2">
    <source>
        <dbReference type="Proteomes" id="UP000630718"/>
    </source>
</evidence>
<gene>
    <name evidence="1" type="ORF">GCM10018772_70390</name>
</gene>